<evidence type="ECO:0000313" key="4">
    <source>
        <dbReference type="EMBL" id="TFF73365.1"/>
    </source>
</evidence>
<dbReference type="Proteomes" id="UP000297914">
    <property type="component" value="Unassembled WGS sequence"/>
</dbReference>
<dbReference type="GO" id="GO:0003723">
    <property type="term" value="F:RNA binding"/>
    <property type="evidence" value="ECO:0007669"/>
    <property type="project" value="InterPro"/>
</dbReference>
<feature type="region of interest" description="Disordered" evidence="1">
    <location>
        <begin position="141"/>
        <end position="164"/>
    </location>
</feature>
<evidence type="ECO:0000256" key="2">
    <source>
        <dbReference type="SAM" id="Phobius"/>
    </source>
</evidence>
<dbReference type="EMBL" id="QORL01000035">
    <property type="protein sequence ID" value="TFF73365.1"/>
    <property type="molecule type" value="Genomic_DNA"/>
</dbReference>
<evidence type="ECO:0000259" key="3">
    <source>
        <dbReference type="PROSITE" id="PS50102"/>
    </source>
</evidence>
<evidence type="ECO:0000313" key="5">
    <source>
        <dbReference type="EMBL" id="TFF77345.1"/>
    </source>
</evidence>
<gene>
    <name evidence="4" type="ORF">DRM93_15085</name>
    <name evidence="5" type="ORF">DRM94_15085</name>
</gene>
<protein>
    <submittedName>
        <fullName evidence="5">RNA-binding protein</fullName>
    </submittedName>
</protein>
<keyword evidence="2" id="KW-1133">Transmembrane helix</keyword>
<reference evidence="5 7" key="1">
    <citation type="submission" date="2018-06" db="EMBL/GenBank/DDBJ databases">
        <title>Occurrence of a novel blaKPC-2- and qnrS2- harbouring IncP6 plasmid from Aeromonas taiwanensis isolates recovered from the river sediments.</title>
        <authorList>
            <person name="Zheng B."/>
            <person name="Yu X."/>
            <person name="Xiao Y."/>
        </authorList>
    </citation>
    <scope>NUCLEOTIDE SEQUENCE [LARGE SCALE GENOMIC DNA]</scope>
    <source>
        <strain evidence="4 6">1713</strain>
        <strain evidence="5 7">198</strain>
    </source>
</reference>
<dbReference type="GeneID" id="99810925"/>
<dbReference type="Gene3D" id="3.30.70.330">
    <property type="match status" value="1"/>
</dbReference>
<dbReference type="EMBL" id="QORK01000035">
    <property type="protein sequence ID" value="TFF77345.1"/>
    <property type="molecule type" value="Genomic_DNA"/>
</dbReference>
<comment type="caution">
    <text evidence="5">The sequence shown here is derived from an EMBL/GenBank/DDBJ whole genome shotgun (WGS) entry which is preliminary data.</text>
</comment>
<dbReference type="PANTHER" id="PTHR15241">
    <property type="entry name" value="TRANSFORMER-2-RELATED"/>
    <property type="match status" value="1"/>
</dbReference>
<proteinExistence type="predicted"/>
<dbReference type="Pfam" id="PF00076">
    <property type="entry name" value="RRM_1"/>
    <property type="match status" value="1"/>
</dbReference>
<dbReference type="InterPro" id="IPR012677">
    <property type="entry name" value="Nucleotide-bd_a/b_plait_sf"/>
</dbReference>
<feature type="transmembrane region" description="Helical" evidence="2">
    <location>
        <begin position="6"/>
        <end position="26"/>
    </location>
</feature>
<evidence type="ECO:0000313" key="6">
    <source>
        <dbReference type="Proteomes" id="UP000297720"/>
    </source>
</evidence>
<dbReference type="SMART" id="SM00360">
    <property type="entry name" value="RRM"/>
    <property type="match status" value="1"/>
</dbReference>
<dbReference type="AlphaFoldDB" id="A0A5F0K8A7"/>
<dbReference type="OrthoDB" id="9798855at2"/>
<evidence type="ECO:0000256" key="1">
    <source>
        <dbReference type="SAM" id="MobiDB-lite"/>
    </source>
</evidence>
<accession>A0A5F0K8A7</accession>
<feature type="domain" description="RRM" evidence="3">
    <location>
        <begin position="73"/>
        <end position="150"/>
    </location>
</feature>
<organism evidence="5 7">
    <name type="scientific">Aeromonas taiwanensis</name>
    <dbReference type="NCBI Taxonomy" id="633417"/>
    <lineage>
        <taxon>Bacteria</taxon>
        <taxon>Pseudomonadati</taxon>
        <taxon>Pseudomonadota</taxon>
        <taxon>Gammaproteobacteria</taxon>
        <taxon>Aeromonadales</taxon>
        <taxon>Aeromonadaceae</taxon>
        <taxon>Aeromonas</taxon>
    </lineage>
</organism>
<dbReference type="PROSITE" id="PS50102">
    <property type="entry name" value="RRM"/>
    <property type="match status" value="1"/>
</dbReference>
<feature type="transmembrane region" description="Helical" evidence="2">
    <location>
        <begin position="38"/>
        <end position="55"/>
    </location>
</feature>
<evidence type="ECO:0000313" key="7">
    <source>
        <dbReference type="Proteomes" id="UP000297914"/>
    </source>
</evidence>
<sequence length="164" mass="18004">MNLSKFPVYVQAAVLALVLALLGYLVAQALQFSLKAEVIFAVGLAIGGFVVPLFLNRAPAATPEQQATSQETCTLYVGNLPYRANEIAVRELFAEQGQVISVRLMKDKATGKRRGFGFVEMPVADAARAITALNDKEYQQRTLKVREANDKRDRDEKEGNDVDA</sequence>
<dbReference type="RefSeq" id="WP_043763642.1">
    <property type="nucleotide sequence ID" value="NZ_BAWK01000082.1"/>
</dbReference>
<name>A0A5F0K8A7_9GAMM</name>
<keyword evidence="2" id="KW-0472">Membrane</keyword>
<keyword evidence="6" id="KW-1185">Reference proteome</keyword>
<dbReference type="InterPro" id="IPR000504">
    <property type="entry name" value="RRM_dom"/>
</dbReference>
<dbReference type="InterPro" id="IPR035979">
    <property type="entry name" value="RBD_domain_sf"/>
</dbReference>
<keyword evidence="2" id="KW-0812">Transmembrane</keyword>
<dbReference type="SUPFAM" id="SSF54928">
    <property type="entry name" value="RNA-binding domain, RBD"/>
    <property type="match status" value="1"/>
</dbReference>
<dbReference type="Proteomes" id="UP000297720">
    <property type="component" value="Unassembled WGS sequence"/>
</dbReference>
<dbReference type="PANTHER" id="PTHR15241:SF304">
    <property type="entry name" value="RRM DOMAIN-CONTAINING PROTEIN"/>
    <property type="match status" value="1"/>
</dbReference>